<protein>
    <submittedName>
        <fullName evidence="2">DUF2249 domain-containing protein</fullName>
    </submittedName>
</protein>
<evidence type="ECO:0000313" key="2">
    <source>
        <dbReference type="EMBL" id="NML17299.1"/>
    </source>
</evidence>
<name>A0A848FG65_9BURK</name>
<dbReference type="AlphaFoldDB" id="A0A848FG65"/>
<dbReference type="EMBL" id="JABBFW010000017">
    <property type="protein sequence ID" value="NML17299.1"/>
    <property type="molecule type" value="Genomic_DNA"/>
</dbReference>
<dbReference type="RefSeq" id="WP_169162206.1">
    <property type="nucleotide sequence ID" value="NZ_JABBFW010000017.1"/>
</dbReference>
<dbReference type="Proteomes" id="UP000574067">
    <property type="component" value="Unassembled WGS sequence"/>
</dbReference>
<keyword evidence="3" id="KW-1185">Reference proteome</keyword>
<sequence>MTQPTSGTTIDVRTIPPRERHPLIFQTFGALGDAQSMDIVNDHDPRPLYYQLQAEQPGLFTWAYLQTGPEVWQVRITRHTRPRSDGRCCGSCGGA</sequence>
<reference evidence="2 3" key="1">
    <citation type="submission" date="2020-04" db="EMBL/GenBank/DDBJ databases">
        <title>Azohydromonas sp. isolated from soil.</title>
        <authorList>
            <person name="Dahal R.H."/>
        </authorList>
    </citation>
    <scope>NUCLEOTIDE SEQUENCE [LARGE SCALE GENOMIC DNA]</scope>
    <source>
        <strain evidence="2 3">G-1-1-14</strain>
    </source>
</reference>
<comment type="caution">
    <text evidence="2">The sequence shown here is derived from an EMBL/GenBank/DDBJ whole genome shotgun (WGS) entry which is preliminary data.</text>
</comment>
<dbReference type="InterPro" id="IPR018720">
    <property type="entry name" value="DUF2249"/>
</dbReference>
<gene>
    <name evidence="2" type="ORF">HHL10_20185</name>
</gene>
<proteinExistence type="predicted"/>
<feature type="domain" description="DUF2249" evidence="1">
    <location>
        <begin position="9"/>
        <end position="78"/>
    </location>
</feature>
<accession>A0A848FG65</accession>
<evidence type="ECO:0000313" key="3">
    <source>
        <dbReference type="Proteomes" id="UP000574067"/>
    </source>
</evidence>
<organism evidence="2 3">
    <name type="scientific">Azohydromonas caseinilytica</name>
    <dbReference type="NCBI Taxonomy" id="2728836"/>
    <lineage>
        <taxon>Bacteria</taxon>
        <taxon>Pseudomonadati</taxon>
        <taxon>Pseudomonadota</taxon>
        <taxon>Betaproteobacteria</taxon>
        <taxon>Burkholderiales</taxon>
        <taxon>Sphaerotilaceae</taxon>
        <taxon>Azohydromonas</taxon>
    </lineage>
</organism>
<evidence type="ECO:0000259" key="1">
    <source>
        <dbReference type="Pfam" id="PF10006"/>
    </source>
</evidence>
<dbReference type="Pfam" id="PF10006">
    <property type="entry name" value="DUF2249"/>
    <property type="match status" value="1"/>
</dbReference>